<dbReference type="OrthoDB" id="3575979at2"/>
<dbReference type="Proteomes" id="UP000266889">
    <property type="component" value="Unassembled WGS sequence"/>
</dbReference>
<dbReference type="RefSeq" id="WP_124858584.1">
    <property type="nucleotide sequence ID" value="NZ_JBNCOC010000002.1"/>
</dbReference>
<dbReference type="Pfam" id="PF07931">
    <property type="entry name" value="CPT"/>
    <property type="match status" value="1"/>
</dbReference>
<evidence type="ECO:0000313" key="1">
    <source>
        <dbReference type="EMBL" id="RQX07872.1"/>
    </source>
</evidence>
<dbReference type="GO" id="GO:0016301">
    <property type="term" value="F:kinase activity"/>
    <property type="evidence" value="ECO:0007669"/>
    <property type="project" value="UniProtKB-KW"/>
</dbReference>
<keyword evidence="1" id="KW-0808">Transferase</keyword>
<keyword evidence="2" id="KW-1185">Reference proteome</keyword>
<reference evidence="1 2" key="1">
    <citation type="submission" date="2018-05" db="EMBL/GenBank/DDBJ databases">
        <title>Micromonospora from Atacama Desert.</title>
        <authorList>
            <person name="Carro L."/>
            <person name="Goodfellow M."/>
            <person name="Klenk H.-P."/>
        </authorList>
    </citation>
    <scope>NUCLEOTIDE SEQUENCE [LARGE SCALE GENOMIC DNA]</scope>
    <source>
        <strain evidence="1 2">LB32</strain>
    </source>
</reference>
<protein>
    <submittedName>
        <fullName evidence="1">Kinase</fullName>
    </submittedName>
</protein>
<name>A0A3N9X4F6_9ACTN</name>
<dbReference type="SUPFAM" id="SSF52540">
    <property type="entry name" value="P-loop containing nucleoside triphosphate hydrolases"/>
    <property type="match status" value="1"/>
</dbReference>
<sequence>MNQGIILYGPPASGKDTVTAALRLLDSRYRLFQRLKVGPGRTEGYRMTTDTDLAALRTRGQLLWENRRYGAVYAVDRPGVIDELARHVPVVHLGQVEAVDAIRSFEPSTHWTVVSLWCPRRVAEERARARGTGDLEDRMRAWDQTQSLDDADLCIDTAAHTPDQAALRIHQAVSRQSTQIAG</sequence>
<organism evidence="1 2">
    <name type="scientific">Micromonospora arida</name>
    <dbReference type="NCBI Taxonomy" id="2203715"/>
    <lineage>
        <taxon>Bacteria</taxon>
        <taxon>Bacillati</taxon>
        <taxon>Actinomycetota</taxon>
        <taxon>Actinomycetes</taxon>
        <taxon>Micromonosporales</taxon>
        <taxon>Micromonosporaceae</taxon>
        <taxon>Micromonospora</taxon>
    </lineage>
</organism>
<proteinExistence type="predicted"/>
<evidence type="ECO:0000313" key="2">
    <source>
        <dbReference type="Proteomes" id="UP000266889"/>
    </source>
</evidence>
<dbReference type="AlphaFoldDB" id="A0A3N9X4F6"/>
<dbReference type="InterPro" id="IPR027417">
    <property type="entry name" value="P-loop_NTPase"/>
</dbReference>
<dbReference type="EMBL" id="QGSY01000212">
    <property type="protein sequence ID" value="RQX07872.1"/>
    <property type="molecule type" value="Genomic_DNA"/>
</dbReference>
<accession>A0A3N9X4F6</accession>
<comment type="caution">
    <text evidence="1">The sequence shown here is derived from an EMBL/GenBank/DDBJ whole genome shotgun (WGS) entry which is preliminary data.</text>
</comment>
<dbReference type="Gene3D" id="3.40.50.300">
    <property type="entry name" value="P-loop containing nucleotide triphosphate hydrolases"/>
    <property type="match status" value="1"/>
</dbReference>
<gene>
    <name evidence="1" type="ORF">DLJ58_20185</name>
</gene>
<keyword evidence="1" id="KW-0418">Kinase</keyword>